<dbReference type="InterPro" id="IPR034660">
    <property type="entry name" value="DinB/YfiT-like"/>
</dbReference>
<dbReference type="RefSeq" id="WP_072837123.1">
    <property type="nucleotide sequence ID" value="NZ_FQUU01000026.1"/>
</dbReference>
<dbReference type="SUPFAM" id="SSF109854">
    <property type="entry name" value="DinB/YfiT-like putative metalloenzymes"/>
    <property type="match status" value="1"/>
</dbReference>
<keyword evidence="2" id="KW-1185">Reference proteome</keyword>
<dbReference type="STRING" id="1121884.SAMN02745131_04009"/>
<sequence>MDNLFEPTTADVVISRLEKIQLTTQPRWGKMNAAQMMAHCQATFEVFFGEKRLKRGLPAILFGKMAKKKLFINKPWPKNLPTAREFKIADQRDMLQEKAKLVSLIKRFSTEGYMITETIHPFFGKMSSQEWAMFAYKHLDHHLTQFGA</sequence>
<dbReference type="Pfam" id="PF07606">
    <property type="entry name" value="DUF1569"/>
    <property type="match status" value="1"/>
</dbReference>
<dbReference type="Gene3D" id="1.20.120.450">
    <property type="entry name" value="dinb family like domain"/>
    <property type="match status" value="1"/>
</dbReference>
<organism evidence="1 2">
    <name type="scientific">Flavisolibacter ginsengisoli DSM 18119</name>
    <dbReference type="NCBI Taxonomy" id="1121884"/>
    <lineage>
        <taxon>Bacteria</taxon>
        <taxon>Pseudomonadati</taxon>
        <taxon>Bacteroidota</taxon>
        <taxon>Chitinophagia</taxon>
        <taxon>Chitinophagales</taxon>
        <taxon>Chitinophagaceae</taxon>
        <taxon>Flavisolibacter</taxon>
    </lineage>
</organism>
<proteinExistence type="predicted"/>
<dbReference type="InterPro" id="IPR011463">
    <property type="entry name" value="DUF1569"/>
</dbReference>
<dbReference type="OrthoDB" id="2599194at2"/>
<name>A0A1M5G0U5_9BACT</name>
<evidence type="ECO:0008006" key="3">
    <source>
        <dbReference type="Google" id="ProtNLM"/>
    </source>
</evidence>
<dbReference type="AlphaFoldDB" id="A0A1M5G0U5"/>
<reference evidence="1 2" key="1">
    <citation type="submission" date="2016-11" db="EMBL/GenBank/DDBJ databases">
        <authorList>
            <person name="Jaros S."/>
            <person name="Januszkiewicz K."/>
            <person name="Wedrychowicz H."/>
        </authorList>
    </citation>
    <scope>NUCLEOTIDE SEQUENCE [LARGE SCALE GENOMIC DNA]</scope>
    <source>
        <strain evidence="1 2">DSM 18119</strain>
    </source>
</reference>
<gene>
    <name evidence="1" type="ORF">SAMN02745131_04009</name>
</gene>
<evidence type="ECO:0000313" key="1">
    <source>
        <dbReference type="EMBL" id="SHF97437.1"/>
    </source>
</evidence>
<accession>A0A1M5G0U5</accession>
<protein>
    <recommendedName>
        <fullName evidence="3">DUF1569 domain-containing protein</fullName>
    </recommendedName>
</protein>
<dbReference type="EMBL" id="FQUU01000026">
    <property type="protein sequence ID" value="SHF97437.1"/>
    <property type="molecule type" value="Genomic_DNA"/>
</dbReference>
<evidence type="ECO:0000313" key="2">
    <source>
        <dbReference type="Proteomes" id="UP000184048"/>
    </source>
</evidence>
<dbReference type="Proteomes" id="UP000184048">
    <property type="component" value="Unassembled WGS sequence"/>
</dbReference>